<keyword evidence="6 9" id="KW-0067">ATP-binding</keyword>
<keyword evidence="10" id="KW-0472">Membrane</keyword>
<dbReference type="AlphaFoldDB" id="A0A6J4J373"/>
<evidence type="ECO:0000256" key="10">
    <source>
        <dbReference type="SAM" id="Phobius"/>
    </source>
</evidence>
<evidence type="ECO:0000256" key="3">
    <source>
        <dbReference type="ARBA" id="ARBA00022679"/>
    </source>
</evidence>
<keyword evidence="2" id="KW-0723">Serine/threonine-protein kinase</keyword>
<dbReference type="PROSITE" id="PS00107">
    <property type="entry name" value="PROTEIN_KINASE_ATP"/>
    <property type="match status" value="1"/>
</dbReference>
<keyword evidence="10" id="KW-0812">Transmembrane</keyword>
<evidence type="ECO:0000256" key="8">
    <source>
        <dbReference type="ARBA" id="ARBA00048679"/>
    </source>
</evidence>
<dbReference type="InterPro" id="IPR000719">
    <property type="entry name" value="Prot_kinase_dom"/>
</dbReference>
<feature type="transmembrane region" description="Helical" evidence="10">
    <location>
        <begin position="398"/>
        <end position="418"/>
    </location>
</feature>
<evidence type="ECO:0000256" key="4">
    <source>
        <dbReference type="ARBA" id="ARBA00022741"/>
    </source>
</evidence>
<dbReference type="Gene3D" id="1.10.510.10">
    <property type="entry name" value="Transferase(Phosphotransferase) domain 1"/>
    <property type="match status" value="1"/>
</dbReference>
<name>A0A6J4J373_9CYAN</name>
<dbReference type="GO" id="GO:0004674">
    <property type="term" value="F:protein serine/threonine kinase activity"/>
    <property type="evidence" value="ECO:0007669"/>
    <property type="project" value="UniProtKB-KW"/>
</dbReference>
<reference evidence="12" key="1">
    <citation type="submission" date="2020-02" db="EMBL/GenBank/DDBJ databases">
        <authorList>
            <person name="Meier V. D."/>
        </authorList>
    </citation>
    <scope>NUCLEOTIDE SEQUENCE</scope>
    <source>
        <strain evidence="12">AVDCRST_MAG92</strain>
    </source>
</reference>
<feature type="binding site" evidence="9">
    <location>
        <position position="78"/>
    </location>
    <ligand>
        <name>ATP</name>
        <dbReference type="ChEBI" id="CHEBI:30616"/>
    </ligand>
</feature>
<evidence type="ECO:0000256" key="2">
    <source>
        <dbReference type="ARBA" id="ARBA00022527"/>
    </source>
</evidence>
<protein>
    <recommendedName>
        <fullName evidence="1">non-specific serine/threonine protein kinase</fullName>
        <ecNumber evidence="1">2.7.11.1</ecNumber>
    </recommendedName>
</protein>
<comment type="catalytic activity">
    <reaction evidence="8">
        <text>L-seryl-[protein] + ATP = O-phospho-L-seryl-[protein] + ADP + H(+)</text>
        <dbReference type="Rhea" id="RHEA:17989"/>
        <dbReference type="Rhea" id="RHEA-COMP:9863"/>
        <dbReference type="Rhea" id="RHEA-COMP:11604"/>
        <dbReference type="ChEBI" id="CHEBI:15378"/>
        <dbReference type="ChEBI" id="CHEBI:29999"/>
        <dbReference type="ChEBI" id="CHEBI:30616"/>
        <dbReference type="ChEBI" id="CHEBI:83421"/>
        <dbReference type="ChEBI" id="CHEBI:456216"/>
        <dbReference type="EC" id="2.7.11.1"/>
    </reaction>
</comment>
<dbReference type="SUPFAM" id="SSF56112">
    <property type="entry name" value="Protein kinase-like (PK-like)"/>
    <property type="match status" value="1"/>
</dbReference>
<comment type="catalytic activity">
    <reaction evidence="7">
        <text>L-threonyl-[protein] + ATP = O-phospho-L-threonyl-[protein] + ADP + H(+)</text>
        <dbReference type="Rhea" id="RHEA:46608"/>
        <dbReference type="Rhea" id="RHEA-COMP:11060"/>
        <dbReference type="Rhea" id="RHEA-COMP:11605"/>
        <dbReference type="ChEBI" id="CHEBI:15378"/>
        <dbReference type="ChEBI" id="CHEBI:30013"/>
        <dbReference type="ChEBI" id="CHEBI:30616"/>
        <dbReference type="ChEBI" id="CHEBI:61977"/>
        <dbReference type="ChEBI" id="CHEBI:456216"/>
        <dbReference type="EC" id="2.7.11.1"/>
    </reaction>
</comment>
<dbReference type="PROSITE" id="PS50011">
    <property type="entry name" value="PROTEIN_KINASE_DOM"/>
    <property type="match status" value="1"/>
</dbReference>
<feature type="transmembrane region" description="Helical" evidence="10">
    <location>
        <begin position="430"/>
        <end position="448"/>
    </location>
</feature>
<accession>A0A6J4J373</accession>
<organism evidence="12">
    <name type="scientific">uncultured Coleofasciculus sp</name>
    <dbReference type="NCBI Taxonomy" id="1267456"/>
    <lineage>
        <taxon>Bacteria</taxon>
        <taxon>Bacillati</taxon>
        <taxon>Cyanobacteriota</taxon>
        <taxon>Cyanophyceae</taxon>
        <taxon>Coleofasciculales</taxon>
        <taxon>Coleofasciculaceae</taxon>
        <taxon>Coleofasciculus</taxon>
        <taxon>environmental samples</taxon>
    </lineage>
</organism>
<dbReference type="PANTHER" id="PTHR24363:SF0">
    <property type="entry name" value="SERINE_THREONINE KINASE LIKE DOMAIN CONTAINING 1"/>
    <property type="match status" value="1"/>
</dbReference>
<dbReference type="NCBIfam" id="NF045510">
    <property type="entry name" value="4Cys_prefix_kin"/>
    <property type="match status" value="1"/>
</dbReference>
<dbReference type="SMART" id="SM00220">
    <property type="entry name" value="S_TKc"/>
    <property type="match status" value="1"/>
</dbReference>
<keyword evidence="3" id="KW-0808">Transferase</keyword>
<evidence type="ECO:0000256" key="7">
    <source>
        <dbReference type="ARBA" id="ARBA00047899"/>
    </source>
</evidence>
<keyword evidence="5 12" id="KW-0418">Kinase</keyword>
<dbReference type="CDD" id="cd14014">
    <property type="entry name" value="STKc_PknB_like"/>
    <property type="match status" value="1"/>
</dbReference>
<dbReference type="GO" id="GO:0005524">
    <property type="term" value="F:ATP binding"/>
    <property type="evidence" value="ECO:0007669"/>
    <property type="project" value="UniProtKB-UniRule"/>
</dbReference>
<dbReference type="PANTHER" id="PTHR24363">
    <property type="entry name" value="SERINE/THREONINE PROTEIN KINASE"/>
    <property type="match status" value="1"/>
</dbReference>
<evidence type="ECO:0000256" key="9">
    <source>
        <dbReference type="PROSITE-ProRule" id="PRU10141"/>
    </source>
</evidence>
<dbReference type="EMBL" id="CADCTM010000450">
    <property type="protein sequence ID" value="CAA9268254.1"/>
    <property type="molecule type" value="Genomic_DNA"/>
</dbReference>
<gene>
    <name evidence="12" type="ORF">AVDCRST_MAG92-2829</name>
</gene>
<sequence length="482" mass="52221">MEIYCTRPGCPRPNNHFADLDDRTTLKTAQQKFCTACGMPLILAGRYIPSRLLGQGGFGAAFLARDRFTPALRQCVVKQFQPTGDLNPQQLIIAQNLFEREAETLEVLGSTHPQIPDLFAFFPLTTPGIQAGTEDQFFYLVQEFIDGQDLEAELRTKGQFSETEALEVLQEILNVLKFVHDNGSIHRDIKPSNIMRDRRGRLFLLDFGAVKQVTTGAAAAAGSGRSTGIYSMGYAPPEQMSGGQVYPSTDLYALAVTVITLLTGKDAGELFDSYNNHWNWRSYAPVSKTLADVLDRMLLSAPNQRFQSAQDVLDALAPKPTIPLPVTLPPQPAYTPPTAMPPVAQPITVTPTPVTPTPVASNPQSLSRKPAFSLLEILGGGAFTGFEGGLLFIALTRFLGSTGISIGLLGMIVGGLIYAQYRRIIEGKDLLIIAGITAVVAFFFRGSMLLPNAIAIAVVAGLAGVAVTALFRLIYLLLSRFL</sequence>
<evidence type="ECO:0000256" key="1">
    <source>
        <dbReference type="ARBA" id="ARBA00012513"/>
    </source>
</evidence>
<dbReference type="EC" id="2.7.11.1" evidence="1"/>
<dbReference type="Pfam" id="PF00069">
    <property type="entry name" value="Pkinase"/>
    <property type="match status" value="1"/>
</dbReference>
<evidence type="ECO:0000256" key="5">
    <source>
        <dbReference type="ARBA" id="ARBA00022777"/>
    </source>
</evidence>
<evidence type="ECO:0000256" key="6">
    <source>
        <dbReference type="ARBA" id="ARBA00022840"/>
    </source>
</evidence>
<proteinExistence type="predicted"/>
<dbReference type="InterPro" id="IPR011009">
    <property type="entry name" value="Kinase-like_dom_sf"/>
</dbReference>
<keyword evidence="4 9" id="KW-0547">Nucleotide-binding</keyword>
<dbReference type="Gene3D" id="3.30.200.20">
    <property type="entry name" value="Phosphorylase Kinase, domain 1"/>
    <property type="match status" value="1"/>
</dbReference>
<evidence type="ECO:0000313" key="12">
    <source>
        <dbReference type="EMBL" id="CAA9268254.1"/>
    </source>
</evidence>
<keyword evidence="10" id="KW-1133">Transmembrane helix</keyword>
<dbReference type="InterPro" id="IPR017441">
    <property type="entry name" value="Protein_kinase_ATP_BS"/>
</dbReference>
<feature type="domain" description="Protein kinase" evidence="11">
    <location>
        <begin position="47"/>
        <end position="322"/>
    </location>
</feature>
<evidence type="ECO:0000259" key="11">
    <source>
        <dbReference type="PROSITE" id="PS50011"/>
    </source>
</evidence>
<feature type="transmembrane region" description="Helical" evidence="10">
    <location>
        <begin position="454"/>
        <end position="478"/>
    </location>
</feature>